<gene>
    <name evidence="1" type="ORF">PHYPA_002811</name>
</gene>
<dbReference type="EnsemblPlants" id="Pp3c2_17140V3.1">
    <property type="protein sequence ID" value="PAC:32935221.CDS.1"/>
    <property type="gene ID" value="Pp3c2_17140"/>
</dbReference>
<evidence type="ECO:0000313" key="2">
    <source>
        <dbReference type="EnsemblPlants" id="PAC:32935221.CDS.1"/>
    </source>
</evidence>
<dbReference type="EnsemblPlants" id="Pp3c2_17140V3.2">
    <property type="protein sequence ID" value="PAC:32935222.CDS.1"/>
    <property type="gene ID" value="Pp3c2_17140"/>
</dbReference>
<evidence type="ECO:0000313" key="3">
    <source>
        <dbReference type="Proteomes" id="UP000006727"/>
    </source>
</evidence>
<protein>
    <submittedName>
        <fullName evidence="1 2">Uncharacterized protein</fullName>
    </submittedName>
</protein>
<keyword evidence="3" id="KW-1185">Reference proteome</keyword>
<reference evidence="2" key="3">
    <citation type="submission" date="2020-12" db="UniProtKB">
        <authorList>
            <consortium name="EnsemblPlants"/>
        </authorList>
    </citation>
    <scope>IDENTIFICATION</scope>
</reference>
<proteinExistence type="predicted"/>
<reference evidence="1 3" key="2">
    <citation type="journal article" date="2018" name="Plant J.">
        <title>The Physcomitrella patens chromosome-scale assembly reveals moss genome structure and evolution.</title>
        <authorList>
            <person name="Lang D."/>
            <person name="Ullrich K.K."/>
            <person name="Murat F."/>
            <person name="Fuchs J."/>
            <person name="Jenkins J."/>
            <person name="Haas F.B."/>
            <person name="Piednoel M."/>
            <person name="Gundlach H."/>
            <person name="Van Bel M."/>
            <person name="Meyberg R."/>
            <person name="Vives C."/>
            <person name="Morata J."/>
            <person name="Symeonidi A."/>
            <person name="Hiss M."/>
            <person name="Muchero W."/>
            <person name="Kamisugi Y."/>
            <person name="Saleh O."/>
            <person name="Blanc G."/>
            <person name="Decker E.L."/>
            <person name="van Gessel N."/>
            <person name="Grimwood J."/>
            <person name="Hayes R.D."/>
            <person name="Graham S.W."/>
            <person name="Gunter L.E."/>
            <person name="McDaniel S.F."/>
            <person name="Hoernstein S.N.W."/>
            <person name="Larsson A."/>
            <person name="Li F.W."/>
            <person name="Perroud P.F."/>
            <person name="Phillips J."/>
            <person name="Ranjan P."/>
            <person name="Rokshar D.S."/>
            <person name="Rothfels C.J."/>
            <person name="Schneider L."/>
            <person name="Shu S."/>
            <person name="Stevenson D.W."/>
            <person name="Thummler F."/>
            <person name="Tillich M."/>
            <person name="Villarreal Aguilar J.C."/>
            <person name="Widiez T."/>
            <person name="Wong G.K."/>
            <person name="Wymore A."/>
            <person name="Zhang Y."/>
            <person name="Zimmer A.D."/>
            <person name="Quatrano R.S."/>
            <person name="Mayer K.F.X."/>
            <person name="Goodstein D."/>
            <person name="Casacuberta J.M."/>
            <person name="Vandepoele K."/>
            <person name="Reski R."/>
            <person name="Cuming A.C."/>
            <person name="Tuskan G.A."/>
            <person name="Maumus F."/>
            <person name="Salse J."/>
            <person name="Schmutz J."/>
            <person name="Rensing S.A."/>
        </authorList>
    </citation>
    <scope>NUCLEOTIDE SEQUENCE [LARGE SCALE GENOMIC DNA]</scope>
    <source>
        <strain evidence="2 3">cv. Gransden 2004</strain>
    </source>
</reference>
<reference evidence="1 3" key="1">
    <citation type="journal article" date="2008" name="Science">
        <title>The Physcomitrella genome reveals evolutionary insights into the conquest of land by plants.</title>
        <authorList>
            <person name="Rensing S."/>
            <person name="Lang D."/>
            <person name="Zimmer A."/>
            <person name="Terry A."/>
            <person name="Salamov A."/>
            <person name="Shapiro H."/>
            <person name="Nishiyama T."/>
            <person name="Perroud P.-F."/>
            <person name="Lindquist E."/>
            <person name="Kamisugi Y."/>
            <person name="Tanahashi T."/>
            <person name="Sakakibara K."/>
            <person name="Fujita T."/>
            <person name="Oishi K."/>
            <person name="Shin-I T."/>
            <person name="Kuroki Y."/>
            <person name="Toyoda A."/>
            <person name="Suzuki Y."/>
            <person name="Hashimoto A."/>
            <person name="Yamaguchi K."/>
            <person name="Sugano A."/>
            <person name="Kohara Y."/>
            <person name="Fujiyama A."/>
            <person name="Anterola A."/>
            <person name="Aoki S."/>
            <person name="Ashton N."/>
            <person name="Barbazuk W.B."/>
            <person name="Barker E."/>
            <person name="Bennetzen J."/>
            <person name="Bezanilla M."/>
            <person name="Blankenship R."/>
            <person name="Cho S.H."/>
            <person name="Dutcher S."/>
            <person name="Estelle M."/>
            <person name="Fawcett J.A."/>
            <person name="Gundlach H."/>
            <person name="Hanada K."/>
            <person name="Heyl A."/>
            <person name="Hicks K.A."/>
            <person name="Hugh J."/>
            <person name="Lohr M."/>
            <person name="Mayer K."/>
            <person name="Melkozernov A."/>
            <person name="Murata T."/>
            <person name="Nelson D."/>
            <person name="Pils B."/>
            <person name="Prigge M."/>
            <person name="Reiss B."/>
            <person name="Renner T."/>
            <person name="Rombauts S."/>
            <person name="Rushton P."/>
            <person name="Sanderfoot A."/>
            <person name="Schween G."/>
            <person name="Shiu S.-H."/>
            <person name="Stueber K."/>
            <person name="Theodoulou F.L."/>
            <person name="Tu H."/>
            <person name="Van de Peer Y."/>
            <person name="Verrier P.J."/>
            <person name="Waters E."/>
            <person name="Wood A."/>
            <person name="Yang L."/>
            <person name="Cove D."/>
            <person name="Cuming A."/>
            <person name="Hasebe M."/>
            <person name="Lucas S."/>
            <person name="Mishler D.B."/>
            <person name="Reski R."/>
            <person name="Grigoriev I."/>
            <person name="Quatrano R.S."/>
            <person name="Boore J.L."/>
        </authorList>
    </citation>
    <scope>NUCLEOTIDE SEQUENCE [LARGE SCALE GENOMIC DNA]</scope>
    <source>
        <strain evidence="2 3">cv. Gransden 2004</strain>
    </source>
</reference>
<dbReference type="Gramene" id="Pp3c2_17140V3.2">
    <property type="protein sequence ID" value="PAC:32935222.CDS.1"/>
    <property type="gene ID" value="Pp3c2_17140"/>
</dbReference>
<dbReference type="EMBL" id="ABEU02000002">
    <property type="protein sequence ID" value="PNR60019.1"/>
    <property type="molecule type" value="Genomic_DNA"/>
</dbReference>
<dbReference type="Gramene" id="Pp3c2_17140V3.1">
    <property type="protein sequence ID" value="PAC:32935221.CDS.1"/>
    <property type="gene ID" value="Pp3c2_17140"/>
</dbReference>
<sequence length="83" mass="8889">MEASSFEAKSKLGHFGRNLRSTGSLPDVVASLIVLFGFGRFNCTVSAEWHALIGDMPCGCLRGAQRCHHSVSPGHCILQPPPP</sequence>
<dbReference type="AlphaFoldDB" id="A0A2K1L1W2"/>
<organism evidence="1">
    <name type="scientific">Physcomitrium patens</name>
    <name type="common">Spreading-leaved earth moss</name>
    <name type="synonym">Physcomitrella patens</name>
    <dbReference type="NCBI Taxonomy" id="3218"/>
    <lineage>
        <taxon>Eukaryota</taxon>
        <taxon>Viridiplantae</taxon>
        <taxon>Streptophyta</taxon>
        <taxon>Embryophyta</taxon>
        <taxon>Bryophyta</taxon>
        <taxon>Bryophytina</taxon>
        <taxon>Bryopsida</taxon>
        <taxon>Funariidae</taxon>
        <taxon>Funariales</taxon>
        <taxon>Funariaceae</taxon>
        <taxon>Physcomitrium</taxon>
    </lineage>
</organism>
<dbReference type="Proteomes" id="UP000006727">
    <property type="component" value="Chromosome 2"/>
</dbReference>
<accession>A0A2K1L1W2</accession>
<evidence type="ECO:0000313" key="1">
    <source>
        <dbReference type="EMBL" id="PNR60019.1"/>
    </source>
</evidence>
<name>A0A2K1L1W2_PHYPA</name>